<dbReference type="Proteomes" id="UP001054857">
    <property type="component" value="Unassembled WGS sequence"/>
</dbReference>
<dbReference type="EMBL" id="BMAR01000002">
    <property type="protein sequence ID" value="GFR42043.1"/>
    <property type="molecule type" value="Genomic_DNA"/>
</dbReference>
<protein>
    <recommendedName>
        <fullName evidence="12">Protein-S-isoprenylcysteine O-methyltransferase</fullName>
    </recommendedName>
</protein>
<name>A0AAD3DI97_9CHLO</name>
<keyword evidence="4" id="KW-1133">Transmembrane helix</keyword>
<organism evidence="10 11">
    <name type="scientific">Astrephomene gubernaculifera</name>
    <dbReference type="NCBI Taxonomy" id="47775"/>
    <lineage>
        <taxon>Eukaryota</taxon>
        <taxon>Viridiplantae</taxon>
        <taxon>Chlorophyta</taxon>
        <taxon>core chlorophytes</taxon>
        <taxon>Chlorophyceae</taxon>
        <taxon>CS clade</taxon>
        <taxon>Chlamydomonadales</taxon>
        <taxon>Astrephomenaceae</taxon>
        <taxon>Astrephomene</taxon>
    </lineage>
</organism>
<dbReference type="Gene3D" id="1.20.120.1630">
    <property type="match status" value="1"/>
</dbReference>
<feature type="region of interest" description="Disordered" evidence="9">
    <location>
        <begin position="38"/>
        <end position="69"/>
    </location>
</feature>
<comment type="subcellular location">
    <subcellularLocation>
        <location evidence="1">Endomembrane system</location>
        <topology evidence="1">Multi-pass membrane protein</topology>
    </subcellularLocation>
</comment>
<dbReference type="GO" id="GO:0005783">
    <property type="term" value="C:endoplasmic reticulum"/>
    <property type="evidence" value="ECO:0007669"/>
    <property type="project" value="TreeGrafter"/>
</dbReference>
<evidence type="ECO:0000313" key="10">
    <source>
        <dbReference type="EMBL" id="GFR42043.1"/>
    </source>
</evidence>
<evidence type="ECO:0000256" key="1">
    <source>
        <dbReference type="ARBA" id="ARBA00004127"/>
    </source>
</evidence>
<evidence type="ECO:0000256" key="3">
    <source>
        <dbReference type="ARBA" id="ARBA00022692"/>
    </source>
</evidence>
<evidence type="ECO:0000256" key="7">
    <source>
        <dbReference type="ARBA" id="ARBA00023209"/>
    </source>
</evidence>
<accession>A0AAD3DI97</accession>
<dbReference type="AlphaFoldDB" id="A0AAD3DI97"/>
<keyword evidence="5" id="KW-0443">Lipid metabolism</keyword>
<keyword evidence="3" id="KW-0812">Transmembrane</keyword>
<keyword evidence="11" id="KW-1185">Reference proteome</keyword>
<dbReference type="InterPro" id="IPR007318">
    <property type="entry name" value="Phopholipid_MeTrfase"/>
</dbReference>
<keyword evidence="8" id="KW-1208">Phospholipid metabolism</keyword>
<dbReference type="GO" id="GO:0004671">
    <property type="term" value="F:protein C-terminal S-isoprenylcysteine carboxyl O-methyltransferase activity"/>
    <property type="evidence" value="ECO:0007669"/>
    <property type="project" value="TreeGrafter"/>
</dbReference>
<evidence type="ECO:0000256" key="4">
    <source>
        <dbReference type="ARBA" id="ARBA00022989"/>
    </source>
</evidence>
<sequence>MQLAASLASASSGCLVARVQWLPSLRVAPRLQRSRLAHARTSMPTSEPAGTEAAALKPQMPADVPSTGVPADAEPIEQVESGDIHASKELFEELLDSSTFGTRGEGWLAAQLLAILFVAVPPPALTGAVDSLALLALASGLGLMVVASRNLGRNLSPLPEPRRKHQLVVEGVYGYVRHPMYGGLLLAAVGLAALTHSEARMAVAALLWWVLENKVEKEEQALSERYPAEYSQYKTKVKKVMKHYPTALLLLLHPFPKHAYHLYDAVRTDLLLMHTTPVPLYMCPCIHPCLQFLPFLY</sequence>
<evidence type="ECO:0000256" key="5">
    <source>
        <dbReference type="ARBA" id="ARBA00023098"/>
    </source>
</evidence>
<evidence type="ECO:0000256" key="9">
    <source>
        <dbReference type="SAM" id="MobiDB-lite"/>
    </source>
</evidence>
<dbReference type="Pfam" id="PF04191">
    <property type="entry name" value="PEMT"/>
    <property type="match status" value="1"/>
</dbReference>
<keyword evidence="7" id="KW-0594">Phospholipid biosynthesis</keyword>
<proteinExistence type="predicted"/>
<comment type="caution">
    <text evidence="10">The sequence shown here is derived from an EMBL/GenBank/DDBJ whole genome shotgun (WGS) entry which is preliminary data.</text>
</comment>
<dbReference type="PANTHER" id="PTHR12714">
    <property type="entry name" value="PROTEIN-S ISOPRENYLCYSTEINE O-METHYLTRANSFERASE"/>
    <property type="match status" value="1"/>
</dbReference>
<dbReference type="PANTHER" id="PTHR12714:SF26">
    <property type="entry name" value="ISOPRENYLCYSTEINE CARBOXYLMETHYLTRANSFERASE FAMILY PROTEIN"/>
    <property type="match status" value="1"/>
</dbReference>
<keyword evidence="2" id="KW-0444">Lipid biosynthesis</keyword>
<dbReference type="GO" id="GO:0008654">
    <property type="term" value="P:phospholipid biosynthetic process"/>
    <property type="evidence" value="ECO:0007669"/>
    <property type="project" value="UniProtKB-KW"/>
</dbReference>
<evidence type="ECO:0000256" key="6">
    <source>
        <dbReference type="ARBA" id="ARBA00023136"/>
    </source>
</evidence>
<evidence type="ECO:0000256" key="2">
    <source>
        <dbReference type="ARBA" id="ARBA00022516"/>
    </source>
</evidence>
<reference evidence="10 11" key="1">
    <citation type="journal article" date="2021" name="Sci. Rep.">
        <title>Genome sequencing of the multicellular alga Astrephomene provides insights into convergent evolution of germ-soma differentiation.</title>
        <authorList>
            <person name="Yamashita S."/>
            <person name="Yamamoto K."/>
            <person name="Matsuzaki R."/>
            <person name="Suzuki S."/>
            <person name="Yamaguchi H."/>
            <person name="Hirooka S."/>
            <person name="Minakuchi Y."/>
            <person name="Miyagishima S."/>
            <person name="Kawachi M."/>
            <person name="Toyoda A."/>
            <person name="Nozaki H."/>
        </authorList>
    </citation>
    <scope>NUCLEOTIDE SEQUENCE [LARGE SCALE GENOMIC DNA]</scope>
    <source>
        <strain evidence="10 11">NIES-4017</strain>
    </source>
</reference>
<gene>
    <name evidence="10" type="ORF">Agub_g2859</name>
</gene>
<evidence type="ECO:0000313" key="11">
    <source>
        <dbReference type="Proteomes" id="UP001054857"/>
    </source>
</evidence>
<evidence type="ECO:0000256" key="8">
    <source>
        <dbReference type="ARBA" id="ARBA00023264"/>
    </source>
</evidence>
<evidence type="ECO:0008006" key="12">
    <source>
        <dbReference type="Google" id="ProtNLM"/>
    </source>
</evidence>
<keyword evidence="6" id="KW-0472">Membrane</keyword>